<dbReference type="RefSeq" id="WP_344370393.1">
    <property type="nucleotide sequence ID" value="NZ_BAAASQ010000001.1"/>
</dbReference>
<reference evidence="3" key="1">
    <citation type="journal article" date="2019" name="Int. J. Syst. Evol. Microbiol.">
        <title>The Global Catalogue of Microorganisms (GCM) 10K type strain sequencing project: providing services to taxonomists for standard genome sequencing and annotation.</title>
        <authorList>
            <consortium name="The Broad Institute Genomics Platform"/>
            <consortium name="The Broad Institute Genome Sequencing Center for Infectious Disease"/>
            <person name="Wu L."/>
            <person name="Ma J."/>
        </authorList>
    </citation>
    <scope>NUCLEOTIDE SEQUENCE [LARGE SCALE GENOMIC DNA]</scope>
    <source>
        <strain evidence="3">CCM 7224</strain>
    </source>
</reference>
<dbReference type="Gene3D" id="1.10.260.40">
    <property type="entry name" value="lambda repressor-like DNA-binding domains"/>
    <property type="match status" value="1"/>
</dbReference>
<gene>
    <name evidence="2" type="ORF">ACFPFX_04600</name>
</gene>
<evidence type="ECO:0000259" key="1">
    <source>
        <dbReference type="PROSITE" id="PS50943"/>
    </source>
</evidence>
<accession>A0ABV9UEW3</accession>
<dbReference type="EMBL" id="JBHSIZ010000005">
    <property type="protein sequence ID" value="MFC4955574.1"/>
    <property type="molecule type" value="Genomic_DNA"/>
</dbReference>
<dbReference type="InterPro" id="IPR010982">
    <property type="entry name" value="Lambda_DNA-bd_dom_sf"/>
</dbReference>
<dbReference type="SUPFAM" id="SSF47413">
    <property type="entry name" value="lambda repressor-like DNA-binding domains"/>
    <property type="match status" value="1"/>
</dbReference>
<evidence type="ECO:0000313" key="3">
    <source>
        <dbReference type="Proteomes" id="UP001595834"/>
    </source>
</evidence>
<evidence type="ECO:0000313" key="2">
    <source>
        <dbReference type="EMBL" id="MFC4955574.1"/>
    </source>
</evidence>
<dbReference type="CDD" id="cd00093">
    <property type="entry name" value="HTH_XRE"/>
    <property type="match status" value="1"/>
</dbReference>
<proteinExistence type="predicted"/>
<dbReference type="PROSITE" id="PS50943">
    <property type="entry name" value="HTH_CROC1"/>
    <property type="match status" value="1"/>
</dbReference>
<protein>
    <submittedName>
        <fullName evidence="2">Helix-turn-helix domain-containing protein</fullName>
    </submittedName>
</protein>
<organism evidence="2 3">
    <name type="scientific">Streptomyces mauvecolor</name>
    <dbReference type="NCBI Taxonomy" id="58345"/>
    <lineage>
        <taxon>Bacteria</taxon>
        <taxon>Bacillati</taxon>
        <taxon>Actinomycetota</taxon>
        <taxon>Actinomycetes</taxon>
        <taxon>Kitasatosporales</taxon>
        <taxon>Streptomycetaceae</taxon>
        <taxon>Streptomyces</taxon>
    </lineage>
</organism>
<sequence>MARFPDPDVAVTARDLLKQARGGLSQAELGGRAGLTQAALSRYLGGQREPTFTELQRIIGGTDYRLHVSLRPEKHEEDAVSSLMRQNSTTYRARDLALIKRLPRALNPDSGRLPASEPEGPRVDEALLFLYELNDLRSAARTPWDRLQKNWDRYRSQRDRDLVHNIGAVGDGVGQAAAIMARYIDGHAPLKQAKQRRRKTDEDLPRFERLVWAHIVCCLRAEAAICRQRAAWMHQAMTAAADRRRAQDDLERAEWTARDCDRAKDWEAVAAAKAQLERAEKACAACCQYAAARDVGTAGEGCLAVDLEQFAQRAQLLYEQLAAEPAFAAWRTEHAPADPLYDCWLDGPLRDAFTPPEQFPDPQKFADMQFLLGRAWQDRLAEEAWKERVEQGGAMALFSTTEARVVDQFQQHWDIALIAPDPGINARARREDDVLVAAVQAGESGPGTVYLLAENARGFEAAEAIAAAPKTLPSIAAALLHRM</sequence>
<feature type="domain" description="HTH cro/C1-type" evidence="1">
    <location>
        <begin position="23"/>
        <end position="58"/>
    </location>
</feature>
<name>A0ABV9UEW3_9ACTN</name>
<comment type="caution">
    <text evidence="2">The sequence shown here is derived from an EMBL/GenBank/DDBJ whole genome shotgun (WGS) entry which is preliminary data.</text>
</comment>
<dbReference type="Pfam" id="PF01381">
    <property type="entry name" value="HTH_3"/>
    <property type="match status" value="1"/>
</dbReference>
<dbReference type="Proteomes" id="UP001595834">
    <property type="component" value="Unassembled WGS sequence"/>
</dbReference>
<dbReference type="SMART" id="SM00530">
    <property type="entry name" value="HTH_XRE"/>
    <property type="match status" value="1"/>
</dbReference>
<dbReference type="InterPro" id="IPR001387">
    <property type="entry name" value="Cro/C1-type_HTH"/>
</dbReference>
<keyword evidence="3" id="KW-1185">Reference proteome</keyword>